<dbReference type="SUPFAM" id="SSF46626">
    <property type="entry name" value="Cytochrome c"/>
    <property type="match status" value="2"/>
</dbReference>
<evidence type="ECO:0000256" key="3">
    <source>
        <dbReference type="ARBA" id="ARBA00022723"/>
    </source>
</evidence>
<dbReference type="InterPro" id="IPR051395">
    <property type="entry name" value="Cytochrome_c_Peroxidase/MauG"/>
</dbReference>
<sequence length="590" mass="63754" precursor="true">MLNDSKLSRLMGSLRHGSLALAACFAFGVPNTANAVQPLRPVDACFVAEDQTLLVACRRSGVILALDSDTGQLQSKLSIGGDVVAVEALPDASVWAIDQAGNRLVQIHFVDGKLSTGSVIDCVKSPASVIAAEGNQLLVAGLWSRSVTCVVPTSNDSPAHRVWTCDLNFSPQTLRLLQPENVVLAVDAFGSQIAYLDAATGQQLRQTEFYGHRIRGMIDDPDGKRLIVSHQMLNSAAQSSNNDIHWGMMVSNDLRWLDRGRVMEADEENFYKDGHIDPIGIVGQGGADPNDLVCTVDGIVIVPLGGANEVAIGHEEFYELARLPVGINPVAVAVDSRGKTGWVVNRLDDSLTKIDIGERSVLKTVRLSEGWTPTTAELGERLFHDASLAHDGWMSCSSCHPGGHAVNERADNLSDGAYTSPKRVLSLLGRADTAPFGWIGADEKLEAQLQRTVRTTMQGHNTLTSEQVVQLTAFLESLVPPPPIVDASIPEVGESIARGQVIFQRQGCNDCHAGSKYTSAELYDVGLEDELGHTLFNPPSLLGVGQRGPRYFHDLRADSLEAVFTEHKHTLDQPLSQPDLEDLLTFLRSL</sequence>
<name>A0A518JV82_9BACT</name>
<keyword evidence="4 8" id="KW-0732">Signal</keyword>
<dbReference type="InterPro" id="IPR015943">
    <property type="entry name" value="WD40/YVTN_repeat-like_dom_sf"/>
</dbReference>
<keyword evidence="11" id="KW-1185">Reference proteome</keyword>
<dbReference type="KEGG" id="rcf:Poly24_31550"/>
<evidence type="ECO:0000256" key="7">
    <source>
        <dbReference type="PROSITE-ProRule" id="PRU00433"/>
    </source>
</evidence>
<evidence type="ECO:0000256" key="2">
    <source>
        <dbReference type="ARBA" id="ARBA00022617"/>
    </source>
</evidence>
<organism evidence="10 11">
    <name type="scientific">Rosistilla carotiformis</name>
    <dbReference type="NCBI Taxonomy" id="2528017"/>
    <lineage>
        <taxon>Bacteria</taxon>
        <taxon>Pseudomonadati</taxon>
        <taxon>Planctomycetota</taxon>
        <taxon>Planctomycetia</taxon>
        <taxon>Pirellulales</taxon>
        <taxon>Pirellulaceae</taxon>
        <taxon>Rosistilla</taxon>
    </lineage>
</organism>
<dbReference type="Gene3D" id="2.130.10.10">
    <property type="entry name" value="YVTN repeat-like/Quinoprotein amine dehydrogenase"/>
    <property type="match status" value="2"/>
</dbReference>
<evidence type="ECO:0000313" key="10">
    <source>
        <dbReference type="EMBL" id="QDV69439.1"/>
    </source>
</evidence>
<dbReference type="PANTHER" id="PTHR30600:SF10">
    <property type="entry name" value="BLL6722 PROTEIN"/>
    <property type="match status" value="1"/>
</dbReference>
<dbReference type="PROSITE" id="PS51007">
    <property type="entry name" value="CYTC"/>
    <property type="match status" value="2"/>
</dbReference>
<dbReference type="EMBL" id="CP036348">
    <property type="protein sequence ID" value="QDV69439.1"/>
    <property type="molecule type" value="Genomic_DNA"/>
</dbReference>
<reference evidence="10 11" key="1">
    <citation type="submission" date="2019-02" db="EMBL/GenBank/DDBJ databases">
        <title>Deep-cultivation of Planctomycetes and their phenomic and genomic characterization uncovers novel biology.</title>
        <authorList>
            <person name="Wiegand S."/>
            <person name="Jogler M."/>
            <person name="Boedeker C."/>
            <person name="Pinto D."/>
            <person name="Vollmers J."/>
            <person name="Rivas-Marin E."/>
            <person name="Kohn T."/>
            <person name="Peeters S.H."/>
            <person name="Heuer A."/>
            <person name="Rast P."/>
            <person name="Oberbeckmann S."/>
            <person name="Bunk B."/>
            <person name="Jeske O."/>
            <person name="Meyerdierks A."/>
            <person name="Storesund J.E."/>
            <person name="Kallscheuer N."/>
            <person name="Luecker S."/>
            <person name="Lage O.M."/>
            <person name="Pohl T."/>
            <person name="Merkel B.J."/>
            <person name="Hornburger P."/>
            <person name="Mueller R.-W."/>
            <person name="Bruemmer F."/>
            <person name="Labrenz M."/>
            <person name="Spormann A.M."/>
            <person name="Op den Camp H."/>
            <person name="Overmann J."/>
            <person name="Amann R."/>
            <person name="Jetten M.S.M."/>
            <person name="Mascher T."/>
            <person name="Medema M.H."/>
            <person name="Devos D.P."/>
            <person name="Kaster A.-K."/>
            <person name="Ovreas L."/>
            <person name="Rohde M."/>
            <person name="Galperin M.Y."/>
            <person name="Jogler C."/>
        </authorList>
    </citation>
    <scope>NUCLEOTIDE SEQUENCE [LARGE SCALE GENOMIC DNA]</scope>
    <source>
        <strain evidence="10 11">Poly24</strain>
    </source>
</reference>
<dbReference type="GO" id="GO:0030313">
    <property type="term" value="C:cell envelope"/>
    <property type="evidence" value="ECO:0007669"/>
    <property type="project" value="UniProtKB-SubCell"/>
</dbReference>
<keyword evidence="6 7" id="KW-0408">Iron</keyword>
<dbReference type="PANTHER" id="PTHR30600">
    <property type="entry name" value="CYTOCHROME C PEROXIDASE-RELATED"/>
    <property type="match status" value="1"/>
</dbReference>
<keyword evidence="2 7" id="KW-0349">Heme</keyword>
<dbReference type="GO" id="GO:0020037">
    <property type="term" value="F:heme binding"/>
    <property type="evidence" value="ECO:0007669"/>
    <property type="project" value="InterPro"/>
</dbReference>
<protein>
    <submittedName>
        <fullName evidence="10">Di-heme cytochrome c peroxidase</fullName>
    </submittedName>
</protein>
<feature type="chain" id="PRO_5021910642" evidence="8">
    <location>
        <begin position="23"/>
        <end position="590"/>
    </location>
</feature>
<comment type="subcellular location">
    <subcellularLocation>
        <location evidence="1">Cell envelope</location>
    </subcellularLocation>
</comment>
<evidence type="ECO:0000256" key="5">
    <source>
        <dbReference type="ARBA" id="ARBA00023002"/>
    </source>
</evidence>
<proteinExistence type="predicted"/>
<evidence type="ECO:0000256" key="1">
    <source>
        <dbReference type="ARBA" id="ARBA00004196"/>
    </source>
</evidence>
<dbReference type="Pfam" id="PF03150">
    <property type="entry name" value="CCP_MauG"/>
    <property type="match status" value="1"/>
</dbReference>
<evidence type="ECO:0000313" key="11">
    <source>
        <dbReference type="Proteomes" id="UP000315082"/>
    </source>
</evidence>
<dbReference type="OrthoDB" id="9772811at2"/>
<dbReference type="InterPro" id="IPR009056">
    <property type="entry name" value="Cyt_c-like_dom"/>
</dbReference>
<keyword evidence="10" id="KW-0575">Peroxidase</keyword>
<feature type="domain" description="Cytochrome c" evidence="9">
    <location>
        <begin position="494"/>
        <end position="590"/>
    </location>
</feature>
<feature type="signal peptide" evidence="8">
    <location>
        <begin position="1"/>
        <end position="22"/>
    </location>
</feature>
<dbReference type="SUPFAM" id="SSF50969">
    <property type="entry name" value="YVTN repeat-like/Quinoprotein amine dehydrogenase"/>
    <property type="match status" value="1"/>
</dbReference>
<keyword evidence="3 7" id="KW-0479">Metal-binding</keyword>
<evidence type="ECO:0000256" key="8">
    <source>
        <dbReference type="SAM" id="SignalP"/>
    </source>
</evidence>
<dbReference type="GO" id="GO:0004130">
    <property type="term" value="F:cytochrome-c peroxidase activity"/>
    <property type="evidence" value="ECO:0007669"/>
    <property type="project" value="TreeGrafter"/>
</dbReference>
<dbReference type="InterPro" id="IPR004852">
    <property type="entry name" value="Di-haem_cyt_c_peroxidsae"/>
</dbReference>
<gene>
    <name evidence="10" type="ORF">Poly24_31550</name>
</gene>
<feature type="domain" description="Cytochrome c" evidence="9">
    <location>
        <begin position="374"/>
        <end position="479"/>
    </location>
</feature>
<evidence type="ECO:0000256" key="6">
    <source>
        <dbReference type="ARBA" id="ARBA00023004"/>
    </source>
</evidence>
<dbReference type="InterPro" id="IPR011044">
    <property type="entry name" value="Quino_amine_DH_bsu"/>
</dbReference>
<dbReference type="Proteomes" id="UP000315082">
    <property type="component" value="Chromosome"/>
</dbReference>
<dbReference type="InterPro" id="IPR036909">
    <property type="entry name" value="Cyt_c-like_dom_sf"/>
</dbReference>
<keyword evidence="5" id="KW-0560">Oxidoreductase</keyword>
<evidence type="ECO:0000259" key="9">
    <source>
        <dbReference type="PROSITE" id="PS51007"/>
    </source>
</evidence>
<dbReference type="Gene3D" id="1.10.760.10">
    <property type="entry name" value="Cytochrome c-like domain"/>
    <property type="match status" value="2"/>
</dbReference>
<evidence type="ECO:0000256" key="4">
    <source>
        <dbReference type="ARBA" id="ARBA00022729"/>
    </source>
</evidence>
<dbReference type="GO" id="GO:0009055">
    <property type="term" value="F:electron transfer activity"/>
    <property type="evidence" value="ECO:0007669"/>
    <property type="project" value="InterPro"/>
</dbReference>
<dbReference type="GO" id="GO:0046872">
    <property type="term" value="F:metal ion binding"/>
    <property type="evidence" value="ECO:0007669"/>
    <property type="project" value="UniProtKB-KW"/>
</dbReference>
<accession>A0A518JV82</accession>
<dbReference type="AlphaFoldDB" id="A0A518JV82"/>